<evidence type="ECO:0000256" key="5">
    <source>
        <dbReference type="SAM" id="MobiDB-lite"/>
    </source>
</evidence>
<evidence type="ECO:0000313" key="8">
    <source>
        <dbReference type="Proteomes" id="UP001209878"/>
    </source>
</evidence>
<proteinExistence type="predicted"/>
<keyword evidence="2 4" id="KW-0863">Zinc-finger</keyword>
<dbReference type="EMBL" id="JAODUO010000876">
    <property type="protein sequence ID" value="KAK2173421.1"/>
    <property type="molecule type" value="Genomic_DNA"/>
</dbReference>
<gene>
    <name evidence="7" type="ORF">NP493_876g00003</name>
</gene>
<feature type="region of interest" description="Disordered" evidence="5">
    <location>
        <begin position="151"/>
        <end position="172"/>
    </location>
</feature>
<evidence type="ECO:0000256" key="1">
    <source>
        <dbReference type="ARBA" id="ARBA00022723"/>
    </source>
</evidence>
<feature type="zinc finger region" description="C3H1-type" evidence="4">
    <location>
        <begin position="53"/>
        <end position="81"/>
    </location>
</feature>
<dbReference type="PANTHER" id="PTHR16465:SF0">
    <property type="entry name" value="ZINC FINGER MATRIN-TYPE PROTEIN 5"/>
    <property type="match status" value="1"/>
</dbReference>
<dbReference type="PANTHER" id="PTHR16465">
    <property type="entry name" value="NUCLEASE-RELATED"/>
    <property type="match status" value="1"/>
</dbReference>
<dbReference type="AlphaFoldDB" id="A0AAD9KLE3"/>
<reference evidence="7" key="1">
    <citation type="journal article" date="2023" name="Mol. Biol. Evol.">
        <title>Third-Generation Sequencing Reveals the Adaptive Role of the Epigenome in Three Deep-Sea Polychaetes.</title>
        <authorList>
            <person name="Perez M."/>
            <person name="Aroh O."/>
            <person name="Sun Y."/>
            <person name="Lan Y."/>
            <person name="Juniper S.K."/>
            <person name="Young C.R."/>
            <person name="Angers B."/>
            <person name="Qian P.Y."/>
        </authorList>
    </citation>
    <scope>NUCLEOTIDE SEQUENCE</scope>
    <source>
        <strain evidence="7">R07B-5</strain>
    </source>
</reference>
<dbReference type="SMART" id="SM00451">
    <property type="entry name" value="ZnF_U1"/>
    <property type="match status" value="1"/>
</dbReference>
<dbReference type="GO" id="GO:0008270">
    <property type="term" value="F:zinc ion binding"/>
    <property type="evidence" value="ECO:0007669"/>
    <property type="project" value="UniProtKB-KW"/>
</dbReference>
<name>A0AAD9KLE3_RIDPI</name>
<keyword evidence="3 4" id="KW-0862">Zinc</keyword>
<dbReference type="InterPro" id="IPR036855">
    <property type="entry name" value="Znf_CCCH_sf"/>
</dbReference>
<dbReference type="GO" id="GO:0005689">
    <property type="term" value="C:U12-type spliceosomal complex"/>
    <property type="evidence" value="ECO:0007669"/>
    <property type="project" value="TreeGrafter"/>
</dbReference>
<evidence type="ECO:0000256" key="2">
    <source>
        <dbReference type="ARBA" id="ARBA00022771"/>
    </source>
</evidence>
<feature type="region of interest" description="Disordered" evidence="5">
    <location>
        <begin position="85"/>
        <end position="135"/>
    </location>
</feature>
<dbReference type="SUPFAM" id="SSF57667">
    <property type="entry name" value="beta-beta-alpha zinc fingers"/>
    <property type="match status" value="1"/>
</dbReference>
<accession>A0AAD9KLE3</accession>
<dbReference type="GO" id="GO:0003676">
    <property type="term" value="F:nucleic acid binding"/>
    <property type="evidence" value="ECO:0007669"/>
    <property type="project" value="InterPro"/>
</dbReference>
<dbReference type="Gene3D" id="3.30.160.60">
    <property type="entry name" value="Classic Zinc Finger"/>
    <property type="match status" value="1"/>
</dbReference>
<evidence type="ECO:0000256" key="4">
    <source>
        <dbReference type="PROSITE-ProRule" id="PRU00723"/>
    </source>
</evidence>
<keyword evidence="1 4" id="KW-0479">Metal-binding</keyword>
<dbReference type="SMART" id="SM00356">
    <property type="entry name" value="ZnF_C3H1"/>
    <property type="match status" value="1"/>
</dbReference>
<dbReference type="InterPro" id="IPR013085">
    <property type="entry name" value="U1-CZ_Znf_C2H2"/>
</dbReference>
<dbReference type="Proteomes" id="UP001209878">
    <property type="component" value="Unassembled WGS sequence"/>
</dbReference>
<dbReference type="InterPro" id="IPR000571">
    <property type="entry name" value="Znf_CCCH"/>
</dbReference>
<dbReference type="PROSITE" id="PS50103">
    <property type="entry name" value="ZF_C3H1"/>
    <property type="match status" value="1"/>
</dbReference>
<sequence>MGKGKQYFCEYCEKSFADNPTSRRNHLRGLQHQRMKNLHYESVQDAATILAVESSKNACHMFQQSGHCKFGITCKYSHMTRQQRNELEKQVGAETEARRQRQLKNQREPSLDEWLAKRAKKSPSDDRSVTDETSQRSMYCLPSWLEGITNLPPSVLPPPPEAFQDLQPLEWG</sequence>
<organism evidence="7 8">
    <name type="scientific">Ridgeia piscesae</name>
    <name type="common">Tubeworm</name>
    <dbReference type="NCBI Taxonomy" id="27915"/>
    <lineage>
        <taxon>Eukaryota</taxon>
        <taxon>Metazoa</taxon>
        <taxon>Spiralia</taxon>
        <taxon>Lophotrochozoa</taxon>
        <taxon>Annelida</taxon>
        <taxon>Polychaeta</taxon>
        <taxon>Sedentaria</taxon>
        <taxon>Canalipalpata</taxon>
        <taxon>Sabellida</taxon>
        <taxon>Siboglinidae</taxon>
        <taxon>Ridgeia</taxon>
    </lineage>
</organism>
<evidence type="ECO:0000313" key="7">
    <source>
        <dbReference type="EMBL" id="KAK2173421.1"/>
    </source>
</evidence>
<dbReference type="Pfam" id="PF00642">
    <property type="entry name" value="zf-CCCH"/>
    <property type="match status" value="1"/>
</dbReference>
<protein>
    <recommendedName>
        <fullName evidence="6">C3H1-type domain-containing protein</fullName>
    </recommendedName>
</protein>
<feature type="compositionally biased region" description="Basic and acidic residues" evidence="5">
    <location>
        <begin position="85"/>
        <end position="134"/>
    </location>
</feature>
<dbReference type="Pfam" id="PF06220">
    <property type="entry name" value="zf-U1"/>
    <property type="match status" value="1"/>
</dbReference>
<evidence type="ECO:0000256" key="3">
    <source>
        <dbReference type="ARBA" id="ARBA00022833"/>
    </source>
</evidence>
<dbReference type="InterPro" id="IPR036236">
    <property type="entry name" value="Znf_C2H2_sf"/>
</dbReference>
<dbReference type="InterPro" id="IPR003604">
    <property type="entry name" value="Matrin/U1-like-C_Znf_C2H2"/>
</dbReference>
<comment type="caution">
    <text evidence="7">The sequence shown here is derived from an EMBL/GenBank/DDBJ whole genome shotgun (WGS) entry which is preliminary data.</text>
</comment>
<keyword evidence="8" id="KW-1185">Reference proteome</keyword>
<feature type="domain" description="C3H1-type" evidence="6">
    <location>
        <begin position="53"/>
        <end position="81"/>
    </location>
</feature>
<evidence type="ECO:0000259" key="6">
    <source>
        <dbReference type="PROSITE" id="PS50103"/>
    </source>
</evidence>
<dbReference type="SUPFAM" id="SSF90229">
    <property type="entry name" value="CCCH zinc finger"/>
    <property type="match status" value="1"/>
</dbReference>